<sequence>MAPPPCFLGEELADKFFILTIVDALPSNALKLGNSSSPLDSSSEDSNFCALLRLRFLSTCDWLTGDTEQSTDSDFLPSPKTNDFSATTQQLVSSLSTLPNNPSGVSE</sequence>
<organism evidence="1 2">
    <name type="scientific">Eleutherodactylus coqui</name>
    <name type="common">Puerto Rican coqui</name>
    <dbReference type="NCBI Taxonomy" id="57060"/>
    <lineage>
        <taxon>Eukaryota</taxon>
        <taxon>Metazoa</taxon>
        <taxon>Chordata</taxon>
        <taxon>Craniata</taxon>
        <taxon>Vertebrata</taxon>
        <taxon>Euteleostomi</taxon>
        <taxon>Amphibia</taxon>
        <taxon>Batrachia</taxon>
        <taxon>Anura</taxon>
        <taxon>Neobatrachia</taxon>
        <taxon>Hyloidea</taxon>
        <taxon>Eleutherodactylidae</taxon>
        <taxon>Eleutherodactylinae</taxon>
        <taxon>Eleutherodactylus</taxon>
        <taxon>Eleutherodactylus</taxon>
    </lineage>
</organism>
<dbReference type="AlphaFoldDB" id="A0A8J6ESS9"/>
<proteinExistence type="predicted"/>
<dbReference type="Proteomes" id="UP000770717">
    <property type="component" value="Unassembled WGS sequence"/>
</dbReference>
<evidence type="ECO:0000313" key="1">
    <source>
        <dbReference type="EMBL" id="KAG9474191.1"/>
    </source>
</evidence>
<reference evidence="1" key="1">
    <citation type="thesis" date="2020" institute="ProQuest LLC" country="789 East Eisenhower Parkway, Ann Arbor, MI, USA">
        <title>Comparative Genomics and Chromosome Evolution.</title>
        <authorList>
            <person name="Mudd A.B."/>
        </authorList>
    </citation>
    <scope>NUCLEOTIDE SEQUENCE</scope>
    <source>
        <strain evidence="1">HN-11 Male</strain>
        <tissue evidence="1">Kidney and liver</tissue>
    </source>
</reference>
<dbReference type="EMBL" id="WNTK01000013">
    <property type="protein sequence ID" value="KAG9474191.1"/>
    <property type="molecule type" value="Genomic_DNA"/>
</dbReference>
<protein>
    <submittedName>
        <fullName evidence="1">Uncharacterized protein</fullName>
    </submittedName>
</protein>
<evidence type="ECO:0000313" key="2">
    <source>
        <dbReference type="Proteomes" id="UP000770717"/>
    </source>
</evidence>
<keyword evidence="2" id="KW-1185">Reference proteome</keyword>
<name>A0A8J6ESS9_ELECQ</name>
<comment type="caution">
    <text evidence="1">The sequence shown here is derived from an EMBL/GenBank/DDBJ whole genome shotgun (WGS) entry which is preliminary data.</text>
</comment>
<accession>A0A8J6ESS9</accession>
<gene>
    <name evidence="1" type="ORF">GDO78_004477</name>
</gene>